<evidence type="ECO:0000313" key="2">
    <source>
        <dbReference type="EMBL" id="KAF6812749.1"/>
    </source>
</evidence>
<dbReference type="PANTHER" id="PTHR33112">
    <property type="entry name" value="DOMAIN PROTEIN, PUTATIVE-RELATED"/>
    <property type="match status" value="1"/>
</dbReference>
<dbReference type="PANTHER" id="PTHR33112:SF10">
    <property type="entry name" value="TOL"/>
    <property type="match status" value="1"/>
</dbReference>
<dbReference type="AlphaFoldDB" id="A0A8H6MXJ9"/>
<accession>A0A8H6MXJ9</accession>
<gene>
    <name evidence="2" type="ORF">CPLU01_14823</name>
</gene>
<dbReference type="Proteomes" id="UP000654918">
    <property type="component" value="Unassembled WGS sequence"/>
</dbReference>
<comment type="caution">
    <text evidence="2">The sequence shown here is derived from an EMBL/GenBank/DDBJ whole genome shotgun (WGS) entry which is preliminary data.</text>
</comment>
<protein>
    <submittedName>
        <fullName evidence="2">Heterokaryon incompatibility protein</fullName>
    </submittedName>
</protein>
<sequence>MLAFRFACLDSSRADAVSQTLVFGKSQMHYRCLGNGLSESFPVCHVPFQETLKLQQVSAVVGGLSQDWKWESIVDAYSQSMLTKVSDKVIVLAGIAGLLQQHLQDDYVVGLWRRNLVIELLWSMKPGHARMPRPKPCIAPTWSWLSTNGRVSVLTAHDPALVKEVLIQIMDYNIDLVDPDSPTGNVYPGAILQLRGKLKQASWMVERCFNPDHQYRITFDGLHQDPEHGSSFRPELDEAGGLEITSLTIFLPPVAVFCHGEAASIIMGLILTPVSEEAEIYRRIGHFLINENMGRRLLQQRASPYGPSGKPGPVLESADSAKQNGKCRQALADIGGCVEHPGQAKHFVNREAVDESESSEVLPAHADGRVEDEALKEPPVASTEEWIEIEEKDIVLV</sequence>
<reference evidence="2" key="1">
    <citation type="journal article" date="2020" name="Phytopathology">
        <title>Genome Sequence Resources of Colletotrichum truncatum, C. plurivorum, C. musicola, and C. sojae: Four Species Pathogenic to Soybean (Glycine max).</title>
        <authorList>
            <person name="Rogerio F."/>
            <person name="Boufleur T.R."/>
            <person name="Ciampi-Guillardi M."/>
            <person name="Sukno S.A."/>
            <person name="Thon M.R."/>
            <person name="Massola Junior N.S."/>
            <person name="Baroncelli R."/>
        </authorList>
    </citation>
    <scope>NUCLEOTIDE SEQUENCE</scope>
    <source>
        <strain evidence="2">LFN00145</strain>
    </source>
</reference>
<evidence type="ECO:0000313" key="3">
    <source>
        <dbReference type="Proteomes" id="UP000654918"/>
    </source>
</evidence>
<feature type="region of interest" description="Disordered" evidence="1">
    <location>
        <begin position="302"/>
        <end position="322"/>
    </location>
</feature>
<proteinExistence type="predicted"/>
<evidence type="ECO:0000256" key="1">
    <source>
        <dbReference type="SAM" id="MobiDB-lite"/>
    </source>
</evidence>
<name>A0A8H6MXJ9_9PEZI</name>
<keyword evidence="3" id="KW-1185">Reference proteome</keyword>
<organism evidence="2 3">
    <name type="scientific">Colletotrichum plurivorum</name>
    <dbReference type="NCBI Taxonomy" id="2175906"/>
    <lineage>
        <taxon>Eukaryota</taxon>
        <taxon>Fungi</taxon>
        <taxon>Dikarya</taxon>
        <taxon>Ascomycota</taxon>
        <taxon>Pezizomycotina</taxon>
        <taxon>Sordariomycetes</taxon>
        <taxon>Hypocreomycetidae</taxon>
        <taxon>Glomerellales</taxon>
        <taxon>Glomerellaceae</taxon>
        <taxon>Colletotrichum</taxon>
        <taxon>Colletotrichum orchidearum species complex</taxon>
    </lineage>
</organism>
<dbReference type="EMBL" id="WIGO01000424">
    <property type="protein sequence ID" value="KAF6812749.1"/>
    <property type="molecule type" value="Genomic_DNA"/>
</dbReference>